<evidence type="ECO:0000313" key="2">
    <source>
        <dbReference type="Proteomes" id="UP001595075"/>
    </source>
</evidence>
<sequence length="408" mass="45157">MAANKTYDYGDLRVTLTNNYSWTYDTTGAVMQMFTGMNLSTWHPQPQGQMKALGTFAEGKPGQWYHSIDKKRASILVGPNPNTSPSRPAVASPTDYTLMWTDQGSKGEHDGSIWRPIAPAGYVSLGDVCVYKYNKPPVDLVWCVRDDFAGTTQFQASPQWSDLRGNGLGLWPIKVSSAYIGIEGTPNIPINVDTFRVATGTGRPDPDLARILQLPLPRQYQKIDGSWPEISRNSMPSKGQLYSEKVQASVTLPFTCFFSPTDEDSLLKIRDPFCSITRSTAYFAEGVWVNDAEGTLKRSAKVTCGITKEKREEFTHTVGVEISASGGIGLFQSSVSLNYQFTYNNSSTFTEFNQREITEEFDVGPFYAKVLFSKHVWIKGTRSSGSIVINATEIAASDDYIIKGCPLK</sequence>
<proteinExistence type="predicted"/>
<dbReference type="EMBL" id="JAZHXI010000003">
    <property type="protein sequence ID" value="KAL2073424.1"/>
    <property type="molecule type" value="Genomic_DNA"/>
</dbReference>
<dbReference type="Pfam" id="PF06101">
    <property type="entry name" value="Vps62"/>
    <property type="match status" value="1"/>
</dbReference>
<protein>
    <recommendedName>
        <fullName evidence="3">Insecticidal crystal toxin domain-containing protein</fullName>
    </recommendedName>
</protein>
<reference evidence="1 2" key="1">
    <citation type="journal article" date="2024" name="Commun. Biol.">
        <title>Comparative genomic analysis of thermophilic fungi reveals convergent evolutionary adaptations and gene losses.</title>
        <authorList>
            <person name="Steindorff A.S."/>
            <person name="Aguilar-Pontes M.V."/>
            <person name="Robinson A.J."/>
            <person name="Andreopoulos B."/>
            <person name="LaButti K."/>
            <person name="Kuo A."/>
            <person name="Mondo S."/>
            <person name="Riley R."/>
            <person name="Otillar R."/>
            <person name="Haridas S."/>
            <person name="Lipzen A."/>
            <person name="Grimwood J."/>
            <person name="Schmutz J."/>
            <person name="Clum A."/>
            <person name="Reid I.D."/>
            <person name="Moisan M.C."/>
            <person name="Butler G."/>
            <person name="Nguyen T.T.M."/>
            <person name="Dewar K."/>
            <person name="Conant G."/>
            <person name="Drula E."/>
            <person name="Henrissat B."/>
            <person name="Hansel C."/>
            <person name="Singer S."/>
            <person name="Hutchinson M.I."/>
            <person name="de Vries R.P."/>
            <person name="Natvig D.O."/>
            <person name="Powell A.J."/>
            <person name="Tsang A."/>
            <person name="Grigoriev I.V."/>
        </authorList>
    </citation>
    <scope>NUCLEOTIDE SEQUENCE [LARGE SCALE GENOMIC DNA]</scope>
    <source>
        <strain evidence="1 2">CBS 494.80</strain>
    </source>
</reference>
<accession>A0ABR4CU53</accession>
<organism evidence="1 2">
    <name type="scientific">Oculimacula yallundae</name>
    <dbReference type="NCBI Taxonomy" id="86028"/>
    <lineage>
        <taxon>Eukaryota</taxon>
        <taxon>Fungi</taxon>
        <taxon>Dikarya</taxon>
        <taxon>Ascomycota</taxon>
        <taxon>Pezizomycotina</taxon>
        <taxon>Leotiomycetes</taxon>
        <taxon>Helotiales</taxon>
        <taxon>Ploettnerulaceae</taxon>
        <taxon>Oculimacula</taxon>
    </lineage>
</organism>
<evidence type="ECO:0008006" key="3">
    <source>
        <dbReference type="Google" id="ProtNLM"/>
    </source>
</evidence>
<dbReference type="InterPro" id="IPR009291">
    <property type="entry name" value="Vps62"/>
</dbReference>
<evidence type="ECO:0000313" key="1">
    <source>
        <dbReference type="EMBL" id="KAL2073424.1"/>
    </source>
</evidence>
<comment type="caution">
    <text evidence="1">The sequence shown here is derived from an EMBL/GenBank/DDBJ whole genome shotgun (WGS) entry which is preliminary data.</text>
</comment>
<dbReference type="PANTHER" id="PTHR48219">
    <property type="entry name" value="VACUOLAR PROTEIN SORTING-ASSOCIATED PROTEIN 62-RELATED"/>
    <property type="match status" value="1"/>
</dbReference>
<gene>
    <name evidence="1" type="ORF">VTL71DRAFT_10748</name>
</gene>
<dbReference type="Proteomes" id="UP001595075">
    <property type="component" value="Unassembled WGS sequence"/>
</dbReference>
<dbReference type="PANTHER" id="PTHR48219:SF2">
    <property type="entry name" value="VACUOLAR PROTEIN SORTING-ASSOCIATED PROTEIN 62"/>
    <property type="match status" value="1"/>
</dbReference>
<name>A0ABR4CU53_9HELO</name>
<keyword evidence="2" id="KW-1185">Reference proteome</keyword>